<name>A0ABY7TGC2_9SPHN</name>
<dbReference type="CDD" id="cd03354">
    <property type="entry name" value="LbH_SAT"/>
    <property type="match status" value="1"/>
</dbReference>
<dbReference type="Gene3D" id="2.160.10.10">
    <property type="entry name" value="Hexapeptide repeat proteins"/>
    <property type="match status" value="1"/>
</dbReference>
<dbReference type="SUPFAM" id="SSF51161">
    <property type="entry name" value="Trimeric LpxA-like enzymes"/>
    <property type="match status" value="1"/>
</dbReference>
<dbReference type="InterPro" id="IPR045304">
    <property type="entry name" value="LbH_SAT"/>
</dbReference>
<dbReference type="Proteomes" id="UP001220395">
    <property type="component" value="Chromosome"/>
</dbReference>
<sequence>MIGTVSQAGGAQGATDDRIAFPDEIDAVVDRLQAARGAWRESHDRHAERGVHFPSRQSLKRIARELGVALFPLRLGPPQLTPGNENASVAATLESTLSRLAAQIGLEFQYADEAGDGRAIATRANAVIGRFAGRLPAIRRALDEDVAAAYANDPAARSVDEVLIAYTPFAAILHHRIAHVLHELGAPLVARIVGEIAHAGTGVDIHPATRIGRALFIDHGTGVVIGETAILGDRVRLYQGVTLGGDPDLAERKGSGPRHPIVGDDVVIHVNTSIVGRVTTGDRARIGGSVWLRQDVPADSLVELAAPRITPLPRDAG</sequence>
<evidence type="ECO:0000313" key="5">
    <source>
        <dbReference type="Proteomes" id="UP001220395"/>
    </source>
</evidence>
<dbReference type="EMBL" id="CP117411">
    <property type="protein sequence ID" value="WCT71876.1"/>
    <property type="molecule type" value="Genomic_DNA"/>
</dbReference>
<dbReference type="InterPro" id="IPR042122">
    <property type="entry name" value="Ser_AcTrfase_N_sf"/>
</dbReference>
<dbReference type="NCBIfam" id="NF041874">
    <property type="entry name" value="EPS_EpsC"/>
    <property type="match status" value="1"/>
</dbReference>
<dbReference type="InterPro" id="IPR011004">
    <property type="entry name" value="Trimer_LpxA-like_sf"/>
</dbReference>
<evidence type="ECO:0000256" key="2">
    <source>
        <dbReference type="ARBA" id="ARBA00022679"/>
    </source>
</evidence>
<reference evidence="4 5" key="1">
    <citation type="submission" date="2023-02" db="EMBL/GenBank/DDBJ databases">
        <title>Genome sequence of Sphingomonas naphthae.</title>
        <authorList>
            <person name="Kim S."/>
            <person name="Heo J."/>
            <person name="Kwon S.-W."/>
        </authorList>
    </citation>
    <scope>NUCLEOTIDE SEQUENCE [LARGE SCALE GENOMIC DNA]</scope>
    <source>
        <strain evidence="4 5">KACC 18716</strain>
    </source>
</reference>
<proteinExistence type="predicted"/>
<dbReference type="InterPro" id="IPR053376">
    <property type="entry name" value="Serine_acetyltransferase"/>
</dbReference>
<evidence type="ECO:0000313" key="4">
    <source>
        <dbReference type="EMBL" id="WCT71876.1"/>
    </source>
</evidence>
<keyword evidence="3" id="KW-0012">Acyltransferase</keyword>
<accession>A0ABY7TGC2</accession>
<evidence type="ECO:0000256" key="1">
    <source>
        <dbReference type="ARBA" id="ARBA00022605"/>
    </source>
</evidence>
<organism evidence="4 5">
    <name type="scientific">Sphingomonas naphthae</name>
    <dbReference type="NCBI Taxonomy" id="1813468"/>
    <lineage>
        <taxon>Bacteria</taxon>
        <taxon>Pseudomonadati</taxon>
        <taxon>Pseudomonadota</taxon>
        <taxon>Alphaproteobacteria</taxon>
        <taxon>Sphingomonadales</taxon>
        <taxon>Sphingomonadaceae</taxon>
        <taxon>Sphingomonas</taxon>
    </lineage>
</organism>
<gene>
    <name evidence="4" type="ORF">PQ455_09435</name>
</gene>
<dbReference type="PANTHER" id="PTHR42811">
    <property type="entry name" value="SERINE ACETYLTRANSFERASE"/>
    <property type="match status" value="1"/>
</dbReference>
<evidence type="ECO:0000256" key="3">
    <source>
        <dbReference type="ARBA" id="ARBA00023315"/>
    </source>
</evidence>
<keyword evidence="1" id="KW-0028">Amino-acid biosynthesis</keyword>
<keyword evidence="5" id="KW-1185">Reference proteome</keyword>
<dbReference type="Gene3D" id="1.10.3130.10">
    <property type="entry name" value="serine acetyltransferase, domain 1"/>
    <property type="match status" value="1"/>
</dbReference>
<protein>
    <submittedName>
        <fullName evidence="4">Serine O-acetyltransferase</fullName>
    </submittedName>
</protein>
<keyword evidence="2" id="KW-0808">Transferase</keyword>
<dbReference type="RefSeq" id="WP_273685823.1">
    <property type="nucleotide sequence ID" value="NZ_CP117411.1"/>
</dbReference>